<dbReference type="AlphaFoldDB" id="A0A173S004"/>
<dbReference type="InterPro" id="IPR003838">
    <property type="entry name" value="ABC3_permease_C"/>
</dbReference>
<accession>A0A173S004</accession>
<feature type="transmembrane region" description="Helical" evidence="6">
    <location>
        <begin position="327"/>
        <end position="351"/>
    </location>
</feature>
<keyword evidence="3 6" id="KW-0812">Transmembrane</keyword>
<feature type="domain" description="MacB-like periplasmic core" evidence="8">
    <location>
        <begin position="23"/>
        <end position="240"/>
    </location>
</feature>
<dbReference type="InterPro" id="IPR025857">
    <property type="entry name" value="MacB_PCD"/>
</dbReference>
<gene>
    <name evidence="9" type="ORF">ERS852429_00819</name>
</gene>
<feature type="domain" description="MacB-like periplasmic core" evidence="8">
    <location>
        <begin position="440"/>
        <end position="606"/>
    </location>
</feature>
<proteinExistence type="predicted"/>
<feature type="domain" description="ABC3 transporter permease C-terminal" evidence="7">
    <location>
        <begin position="672"/>
        <end position="785"/>
    </location>
</feature>
<keyword evidence="5 6" id="KW-0472">Membrane</keyword>
<evidence type="ECO:0000259" key="7">
    <source>
        <dbReference type="Pfam" id="PF02687"/>
    </source>
</evidence>
<dbReference type="Proteomes" id="UP000095591">
    <property type="component" value="Unassembled WGS sequence"/>
</dbReference>
<dbReference type="InterPro" id="IPR050250">
    <property type="entry name" value="Macrolide_Exporter_MacB"/>
</dbReference>
<evidence type="ECO:0000256" key="6">
    <source>
        <dbReference type="SAM" id="Phobius"/>
    </source>
</evidence>
<evidence type="ECO:0000256" key="3">
    <source>
        <dbReference type="ARBA" id="ARBA00022692"/>
    </source>
</evidence>
<protein>
    <submittedName>
        <fullName evidence="9">Acidobacterial duplicated orphan permease</fullName>
    </submittedName>
</protein>
<dbReference type="EMBL" id="CYXP01000001">
    <property type="protein sequence ID" value="CUM83734.1"/>
    <property type="molecule type" value="Genomic_DNA"/>
</dbReference>
<feature type="transmembrane region" description="Helical" evidence="6">
    <location>
        <begin position="278"/>
        <end position="306"/>
    </location>
</feature>
<evidence type="ECO:0000256" key="5">
    <source>
        <dbReference type="ARBA" id="ARBA00023136"/>
    </source>
</evidence>
<feature type="transmembrane region" description="Helical" evidence="6">
    <location>
        <begin position="721"/>
        <end position="741"/>
    </location>
</feature>
<dbReference type="Pfam" id="PF12704">
    <property type="entry name" value="MacB_PCD"/>
    <property type="match status" value="2"/>
</dbReference>
<dbReference type="GO" id="GO:0005886">
    <property type="term" value="C:plasma membrane"/>
    <property type="evidence" value="ECO:0007669"/>
    <property type="project" value="UniProtKB-SubCell"/>
</dbReference>
<feature type="transmembrane region" description="Helical" evidence="6">
    <location>
        <begin position="415"/>
        <end position="435"/>
    </location>
</feature>
<keyword evidence="4 6" id="KW-1133">Transmembrane helix</keyword>
<reference evidence="9 10" key="1">
    <citation type="submission" date="2015-09" db="EMBL/GenBank/DDBJ databases">
        <authorList>
            <consortium name="Pathogen Informatics"/>
        </authorList>
    </citation>
    <scope>NUCLEOTIDE SEQUENCE [LARGE SCALE GENOMIC DNA]</scope>
    <source>
        <strain evidence="9 10">2789STDY5608872</strain>
    </source>
</reference>
<dbReference type="RefSeq" id="WP_057318822.1">
    <property type="nucleotide sequence ID" value="NZ_CYXP01000001.1"/>
</dbReference>
<keyword evidence="2" id="KW-1003">Cell membrane</keyword>
<evidence type="ECO:0000256" key="4">
    <source>
        <dbReference type="ARBA" id="ARBA00022989"/>
    </source>
</evidence>
<organism evidence="9 10">
    <name type="scientific">Parabacteroides distasonis</name>
    <dbReference type="NCBI Taxonomy" id="823"/>
    <lineage>
        <taxon>Bacteria</taxon>
        <taxon>Pseudomonadati</taxon>
        <taxon>Bacteroidota</taxon>
        <taxon>Bacteroidia</taxon>
        <taxon>Bacteroidales</taxon>
        <taxon>Tannerellaceae</taxon>
        <taxon>Parabacteroides</taxon>
    </lineage>
</organism>
<feature type="transmembrane region" description="Helical" evidence="6">
    <location>
        <begin position="371"/>
        <end position="394"/>
    </location>
</feature>
<name>A0A173S004_PARDI</name>
<feature type="transmembrane region" description="Helical" evidence="6">
    <location>
        <begin position="21"/>
        <end position="41"/>
    </location>
</feature>
<feature type="domain" description="ABC3 transporter permease C-terminal" evidence="7">
    <location>
        <begin position="284"/>
        <end position="392"/>
    </location>
</feature>
<comment type="subcellular location">
    <subcellularLocation>
        <location evidence="1">Cell membrane</location>
        <topology evidence="1">Multi-pass membrane protein</topology>
    </subcellularLocation>
</comment>
<evidence type="ECO:0000256" key="1">
    <source>
        <dbReference type="ARBA" id="ARBA00004651"/>
    </source>
</evidence>
<feature type="transmembrane region" description="Helical" evidence="6">
    <location>
        <begin position="753"/>
        <end position="778"/>
    </location>
</feature>
<feature type="transmembrane region" description="Helical" evidence="6">
    <location>
        <begin position="670"/>
        <end position="688"/>
    </location>
</feature>
<dbReference type="PANTHER" id="PTHR30572:SF18">
    <property type="entry name" value="ABC-TYPE MACROLIDE FAMILY EXPORT SYSTEM PERMEASE COMPONENT 2"/>
    <property type="match status" value="1"/>
</dbReference>
<sequence length="792" mass="88463">MKNIGIAIRSLFKRGQHNVMKIISLGIGLTIGLVLIAKVHFENTYDNFYSNGDRIYRVYEKFFMNGEVGDHGQTPAGVIPLLKQETPEIEAATRYTYFRGNSPFTMSDNKHRLKATFILADSCLFDVLPRPMLIGDPKQVLSQPMYVLVSDEIAESIGGNVMGKRFEIDDAPGQALTIGGVFKKLPDNTEQSYDIIVSLSSISKFMWDGTHMLTGNDRYQSFVKVSPGTTEAQLEAGMKQMIDKHFPVNDLKKAGVELTFTFHKLLNVHMEDDMAKRMALILSFIAFVLIFTAVMNYILIVISSIVNRTKEMAVRKCYGASGKDIQGMALSEVGTHVTVALALVVLLILGFQGTIKELIGTGVRSLFLSTGMWAICLTVIVVLISTGIATGWFLGRIPVAAVFRSIREARRLWKLGLLFFQFTAISFLASLLLVVGKQYDHMVNDHPGYNPENLAYVYIGAVDSTGRAKLIEETQRLPEVDAITTCYNLPFWGASGNNVYLPGDDRELFNIADLYDVGNDYLNVLEIPIVEGQYFTENTTSSQEILVSRNFIEYMKPFADWKDGAVGKTVQITGHDTKSESMPLFTIRGVFEDFRLGSIAGEDPRAKIMFYTKGAAQHMVIRYHSLSSEALRKTQDLMGQLIPDKELNVISFKSEMLEGYTSSRKFRDSVMIGGIVTLLIVFIGLIGYTNDEVNRRRKEMAIRKINGATVKDILHIFLKDIITIALPAILLGCGIAFYISQKWQEQFSEKIQLSWYLFVGGGVLVLTVILAVSGYNVFRTTHDNPVNNLKSE</sequence>
<evidence type="ECO:0000256" key="2">
    <source>
        <dbReference type="ARBA" id="ARBA00022475"/>
    </source>
</evidence>
<dbReference type="Pfam" id="PF02687">
    <property type="entry name" value="FtsX"/>
    <property type="match status" value="2"/>
</dbReference>
<evidence type="ECO:0000313" key="10">
    <source>
        <dbReference type="Proteomes" id="UP000095591"/>
    </source>
</evidence>
<dbReference type="GO" id="GO:0022857">
    <property type="term" value="F:transmembrane transporter activity"/>
    <property type="evidence" value="ECO:0007669"/>
    <property type="project" value="TreeGrafter"/>
</dbReference>
<evidence type="ECO:0000313" key="9">
    <source>
        <dbReference type="EMBL" id="CUM83734.1"/>
    </source>
</evidence>
<evidence type="ECO:0000259" key="8">
    <source>
        <dbReference type="Pfam" id="PF12704"/>
    </source>
</evidence>
<dbReference type="PANTHER" id="PTHR30572">
    <property type="entry name" value="MEMBRANE COMPONENT OF TRANSPORTER-RELATED"/>
    <property type="match status" value="1"/>
</dbReference>